<evidence type="ECO:0000313" key="5">
    <source>
        <dbReference type="Proteomes" id="UP001180825"/>
    </source>
</evidence>
<evidence type="ECO:0000256" key="1">
    <source>
        <dbReference type="ARBA" id="ARBA00010690"/>
    </source>
</evidence>
<evidence type="ECO:0000256" key="2">
    <source>
        <dbReference type="SAM" id="MobiDB-lite"/>
    </source>
</evidence>
<protein>
    <submittedName>
        <fullName evidence="4">Flagellar biosynthetic protein FlhB/type III secretion protein U</fullName>
    </submittedName>
</protein>
<feature type="transmembrane region" description="Helical" evidence="3">
    <location>
        <begin position="90"/>
        <end position="112"/>
    </location>
</feature>
<organism evidence="4 5">
    <name type="scientific">Roseateles asaccharophilus</name>
    <dbReference type="NCBI Taxonomy" id="582607"/>
    <lineage>
        <taxon>Bacteria</taxon>
        <taxon>Pseudomonadati</taxon>
        <taxon>Pseudomonadota</taxon>
        <taxon>Betaproteobacteria</taxon>
        <taxon>Burkholderiales</taxon>
        <taxon>Sphaerotilaceae</taxon>
        <taxon>Roseateles</taxon>
    </lineage>
</organism>
<feature type="transmembrane region" description="Helical" evidence="3">
    <location>
        <begin position="148"/>
        <end position="170"/>
    </location>
</feature>
<feature type="region of interest" description="Disordered" evidence="2">
    <location>
        <begin position="235"/>
        <end position="260"/>
    </location>
</feature>
<reference evidence="4 5" key="1">
    <citation type="submission" date="2023-07" db="EMBL/GenBank/DDBJ databases">
        <title>Sorghum-associated microbial communities from plants grown in Nebraska, USA.</title>
        <authorList>
            <person name="Schachtman D."/>
        </authorList>
    </citation>
    <scope>NUCLEOTIDE SEQUENCE [LARGE SCALE GENOMIC DNA]</scope>
    <source>
        <strain evidence="4 5">BE316</strain>
    </source>
</reference>
<proteinExistence type="inferred from homology"/>
<accession>A0ABU2A8B7</accession>
<feature type="compositionally biased region" description="Basic and acidic residues" evidence="2">
    <location>
        <begin position="235"/>
        <end position="245"/>
    </location>
</feature>
<dbReference type="InterPro" id="IPR006135">
    <property type="entry name" value="T3SS_substrate_exporter"/>
</dbReference>
<dbReference type="RefSeq" id="WP_310328949.1">
    <property type="nucleotide sequence ID" value="NZ_JAVDXV010000004.1"/>
</dbReference>
<dbReference type="Pfam" id="PF01312">
    <property type="entry name" value="Bac_export_2"/>
    <property type="match status" value="1"/>
</dbReference>
<keyword evidence="4" id="KW-0969">Cilium</keyword>
<feature type="region of interest" description="Disordered" evidence="2">
    <location>
        <begin position="1"/>
        <end position="22"/>
    </location>
</feature>
<dbReference type="Proteomes" id="UP001180825">
    <property type="component" value="Unassembled WGS sequence"/>
</dbReference>
<feature type="transmembrane region" description="Helical" evidence="3">
    <location>
        <begin position="190"/>
        <end position="216"/>
    </location>
</feature>
<keyword evidence="3" id="KW-0812">Transmembrane</keyword>
<dbReference type="Gene3D" id="3.40.1690.10">
    <property type="entry name" value="secretion proteins EscU"/>
    <property type="match status" value="1"/>
</dbReference>
<dbReference type="EMBL" id="JAVDXV010000004">
    <property type="protein sequence ID" value="MDR7333406.1"/>
    <property type="molecule type" value="Genomic_DNA"/>
</dbReference>
<sequence>MADDSGDKTEKPTDKRLQDARKKGDIAKGKELTSTATLLAWLVMGALCLQLGTERAAALCEAMFTRIAAGWRAEGFGHVAALLGWQSVELAVLLVALLMIPVAALGTLVEYLQAGPVLAFEKVAPKMEHLNPAEGIKRMFSLDNLVELLKGILKTTLLLGIGWVVALVLLPDAMRLAAGGDRPVQHFGALVWEATVTTLAWTVGVFMGVAFLDTVWTKHRFTKKLRMSMRDIKQEMKESEGDPHLKQQRKQAHAEWSQRNQTSAARGANALVVNPTHVAIAIDFEPGRCPVPTVSAKGEDHVARAMREAAEEAGVPIVRNVPLARELLARCEEGAVVPPDLFDVLAEVIIWADGVREQLKWEAAQADPHRRADVPPEPPRSRPAPGEDLTRHPDIDARAAPA</sequence>
<dbReference type="InterPro" id="IPR029025">
    <property type="entry name" value="T3SS_substrate_exporter_C"/>
</dbReference>
<feature type="compositionally biased region" description="Basic and acidic residues" evidence="2">
    <location>
        <begin position="388"/>
        <end position="402"/>
    </location>
</feature>
<evidence type="ECO:0000313" key="4">
    <source>
        <dbReference type="EMBL" id="MDR7333406.1"/>
    </source>
</evidence>
<keyword evidence="3" id="KW-1133">Transmembrane helix</keyword>
<comment type="caution">
    <text evidence="4">The sequence shown here is derived from an EMBL/GenBank/DDBJ whole genome shotgun (WGS) entry which is preliminary data.</text>
</comment>
<dbReference type="PANTHER" id="PTHR30531">
    <property type="entry name" value="FLAGELLAR BIOSYNTHETIC PROTEIN FLHB"/>
    <property type="match status" value="1"/>
</dbReference>
<keyword evidence="3" id="KW-0472">Membrane</keyword>
<keyword evidence="4" id="KW-0282">Flagellum</keyword>
<feature type="transmembrane region" description="Helical" evidence="3">
    <location>
        <begin position="32"/>
        <end position="53"/>
    </location>
</feature>
<dbReference type="PANTHER" id="PTHR30531:SF12">
    <property type="entry name" value="FLAGELLAR BIOSYNTHETIC PROTEIN FLHB"/>
    <property type="match status" value="1"/>
</dbReference>
<keyword evidence="4" id="KW-0966">Cell projection</keyword>
<name>A0ABU2A8B7_9BURK</name>
<dbReference type="Gene3D" id="6.10.250.2080">
    <property type="match status" value="1"/>
</dbReference>
<feature type="region of interest" description="Disordered" evidence="2">
    <location>
        <begin position="363"/>
        <end position="402"/>
    </location>
</feature>
<dbReference type="PRINTS" id="PR00950">
    <property type="entry name" value="TYPE3IMSPROT"/>
</dbReference>
<dbReference type="SUPFAM" id="SSF160544">
    <property type="entry name" value="EscU C-terminal domain-like"/>
    <property type="match status" value="1"/>
</dbReference>
<evidence type="ECO:0000256" key="3">
    <source>
        <dbReference type="SAM" id="Phobius"/>
    </source>
</evidence>
<gene>
    <name evidence="4" type="ORF">J2X21_002540</name>
</gene>
<comment type="similarity">
    <text evidence="1">Belongs to the type III secretion exporter family.</text>
</comment>
<keyword evidence="5" id="KW-1185">Reference proteome</keyword>